<reference evidence="2 3" key="1">
    <citation type="submission" date="2018-05" db="EMBL/GenBank/DDBJ databases">
        <title>Complete genome sequence of Flagellimonas aquimarina ECD12 isolated from seaweed Ecklonia cava.</title>
        <authorList>
            <person name="Choi S."/>
            <person name="Seong C."/>
        </authorList>
    </citation>
    <scope>NUCLEOTIDE SEQUENCE [LARGE SCALE GENOMIC DNA]</scope>
    <source>
        <strain evidence="2 3">ECD12</strain>
    </source>
</reference>
<dbReference type="OrthoDB" id="1453026at2"/>
<keyword evidence="1" id="KW-0812">Transmembrane</keyword>
<dbReference type="EMBL" id="QGEG01000001">
    <property type="protein sequence ID" value="PWL39931.1"/>
    <property type="molecule type" value="Genomic_DNA"/>
</dbReference>
<evidence type="ECO:0000256" key="1">
    <source>
        <dbReference type="SAM" id="Phobius"/>
    </source>
</evidence>
<accession>A0A316L257</accession>
<keyword evidence="1" id="KW-1133">Transmembrane helix</keyword>
<comment type="caution">
    <text evidence="2">The sequence shown here is derived from an EMBL/GenBank/DDBJ whole genome shotgun (WGS) entry which is preliminary data.</text>
</comment>
<keyword evidence="1" id="KW-0472">Membrane</keyword>
<dbReference type="AlphaFoldDB" id="A0A316L257"/>
<feature type="transmembrane region" description="Helical" evidence="1">
    <location>
        <begin position="54"/>
        <end position="78"/>
    </location>
</feature>
<gene>
    <name evidence="2" type="ORF">DKG77_03635</name>
</gene>
<dbReference type="RefSeq" id="WP_109660279.1">
    <property type="nucleotide sequence ID" value="NZ_QGEG01000001.1"/>
</dbReference>
<name>A0A316L257_9FLAO</name>
<sequence length="85" mass="9905">MFTIKNIFIGFGLILVDVAVYIFFGLLLMGYDDFYDESKGPYWSLESMTNTEKITYIGLNVWHVINFVAIGIVIYRIIKLVKSRR</sequence>
<organism evidence="2 3">
    <name type="scientific">Flagellimonas aquimarina</name>
    <dbReference type="NCBI Taxonomy" id="2201895"/>
    <lineage>
        <taxon>Bacteria</taxon>
        <taxon>Pseudomonadati</taxon>
        <taxon>Bacteroidota</taxon>
        <taxon>Flavobacteriia</taxon>
        <taxon>Flavobacteriales</taxon>
        <taxon>Flavobacteriaceae</taxon>
        <taxon>Flagellimonas</taxon>
    </lineage>
</organism>
<protein>
    <submittedName>
        <fullName evidence="2">Uncharacterized protein</fullName>
    </submittedName>
</protein>
<evidence type="ECO:0000313" key="2">
    <source>
        <dbReference type="EMBL" id="PWL39931.1"/>
    </source>
</evidence>
<keyword evidence="3" id="KW-1185">Reference proteome</keyword>
<evidence type="ECO:0000313" key="3">
    <source>
        <dbReference type="Proteomes" id="UP000245762"/>
    </source>
</evidence>
<feature type="transmembrane region" description="Helical" evidence="1">
    <location>
        <begin position="7"/>
        <end position="31"/>
    </location>
</feature>
<dbReference type="Proteomes" id="UP000245762">
    <property type="component" value="Unassembled WGS sequence"/>
</dbReference>
<proteinExistence type="predicted"/>